<dbReference type="EMBL" id="MU863664">
    <property type="protein sequence ID" value="KAK4097987.1"/>
    <property type="molecule type" value="Genomic_DNA"/>
</dbReference>
<feature type="non-terminal residue" evidence="2">
    <location>
        <position position="1"/>
    </location>
</feature>
<name>A0AAN6PYV8_9PEZI</name>
<feature type="transmembrane region" description="Helical" evidence="1">
    <location>
        <begin position="37"/>
        <end position="56"/>
    </location>
</feature>
<keyword evidence="1" id="KW-0472">Membrane</keyword>
<reference evidence="2" key="1">
    <citation type="journal article" date="2023" name="Mol. Phylogenet. Evol.">
        <title>Genome-scale phylogeny and comparative genomics of the fungal order Sordariales.</title>
        <authorList>
            <person name="Hensen N."/>
            <person name="Bonometti L."/>
            <person name="Westerberg I."/>
            <person name="Brannstrom I.O."/>
            <person name="Guillou S."/>
            <person name="Cros-Aarteil S."/>
            <person name="Calhoun S."/>
            <person name="Haridas S."/>
            <person name="Kuo A."/>
            <person name="Mondo S."/>
            <person name="Pangilinan J."/>
            <person name="Riley R."/>
            <person name="LaButti K."/>
            <person name="Andreopoulos B."/>
            <person name="Lipzen A."/>
            <person name="Chen C."/>
            <person name="Yan M."/>
            <person name="Daum C."/>
            <person name="Ng V."/>
            <person name="Clum A."/>
            <person name="Steindorff A."/>
            <person name="Ohm R.A."/>
            <person name="Martin F."/>
            <person name="Silar P."/>
            <person name="Natvig D.O."/>
            <person name="Lalanne C."/>
            <person name="Gautier V."/>
            <person name="Ament-Velasquez S.L."/>
            <person name="Kruys A."/>
            <person name="Hutchinson M.I."/>
            <person name="Powell A.J."/>
            <person name="Barry K."/>
            <person name="Miller A.N."/>
            <person name="Grigoriev I.V."/>
            <person name="Debuchy R."/>
            <person name="Gladieux P."/>
            <person name="Hiltunen Thoren M."/>
            <person name="Johannesson H."/>
        </authorList>
    </citation>
    <scope>NUCLEOTIDE SEQUENCE</scope>
    <source>
        <strain evidence="2">CBS 757.83</strain>
    </source>
</reference>
<protein>
    <submittedName>
        <fullName evidence="2">Uncharacterized protein</fullName>
    </submittedName>
</protein>
<evidence type="ECO:0000256" key="1">
    <source>
        <dbReference type="SAM" id="Phobius"/>
    </source>
</evidence>
<feature type="transmembrane region" description="Helical" evidence="1">
    <location>
        <begin position="6"/>
        <end position="25"/>
    </location>
</feature>
<keyword evidence="3" id="KW-1185">Reference proteome</keyword>
<organism evidence="2 3">
    <name type="scientific">Parathielavia hyrcaniae</name>
    <dbReference type="NCBI Taxonomy" id="113614"/>
    <lineage>
        <taxon>Eukaryota</taxon>
        <taxon>Fungi</taxon>
        <taxon>Dikarya</taxon>
        <taxon>Ascomycota</taxon>
        <taxon>Pezizomycotina</taxon>
        <taxon>Sordariomycetes</taxon>
        <taxon>Sordariomycetidae</taxon>
        <taxon>Sordariales</taxon>
        <taxon>Chaetomiaceae</taxon>
        <taxon>Parathielavia</taxon>
    </lineage>
</organism>
<dbReference type="PANTHER" id="PTHR35043">
    <property type="entry name" value="TRANSCRIPTION FACTOR DOMAIN-CONTAINING PROTEIN"/>
    <property type="match status" value="1"/>
</dbReference>
<gene>
    <name evidence="2" type="ORF">N658DRAFT_432881</name>
</gene>
<keyword evidence="1" id="KW-0812">Transmembrane</keyword>
<reference evidence="2" key="2">
    <citation type="submission" date="2023-05" db="EMBL/GenBank/DDBJ databases">
        <authorList>
            <consortium name="Lawrence Berkeley National Laboratory"/>
            <person name="Steindorff A."/>
            <person name="Hensen N."/>
            <person name="Bonometti L."/>
            <person name="Westerberg I."/>
            <person name="Brannstrom I.O."/>
            <person name="Guillou S."/>
            <person name="Cros-Aarteil S."/>
            <person name="Calhoun S."/>
            <person name="Haridas S."/>
            <person name="Kuo A."/>
            <person name="Mondo S."/>
            <person name="Pangilinan J."/>
            <person name="Riley R."/>
            <person name="Labutti K."/>
            <person name="Andreopoulos B."/>
            <person name="Lipzen A."/>
            <person name="Chen C."/>
            <person name="Yanf M."/>
            <person name="Daum C."/>
            <person name="Ng V."/>
            <person name="Clum A."/>
            <person name="Ohm R."/>
            <person name="Martin F."/>
            <person name="Silar P."/>
            <person name="Natvig D."/>
            <person name="Lalanne C."/>
            <person name="Gautier V."/>
            <person name="Ament-Velasquez S.L."/>
            <person name="Kruys A."/>
            <person name="Hutchinson M.I."/>
            <person name="Powell A.J."/>
            <person name="Barry K."/>
            <person name="Miller A.N."/>
            <person name="Grigoriev I.V."/>
            <person name="Debuchy R."/>
            <person name="Gladieux P."/>
            <person name="Thoren M.H."/>
            <person name="Johannesson H."/>
        </authorList>
    </citation>
    <scope>NUCLEOTIDE SEQUENCE</scope>
    <source>
        <strain evidence="2">CBS 757.83</strain>
    </source>
</reference>
<dbReference type="AlphaFoldDB" id="A0AAN6PYV8"/>
<dbReference type="PANTHER" id="PTHR35043:SF8">
    <property type="entry name" value="DUF4220 DOMAIN-CONTAINING PROTEIN"/>
    <property type="match status" value="1"/>
</dbReference>
<proteinExistence type="predicted"/>
<comment type="caution">
    <text evidence="2">The sequence shown here is derived from an EMBL/GenBank/DDBJ whole genome shotgun (WGS) entry which is preliminary data.</text>
</comment>
<evidence type="ECO:0000313" key="2">
    <source>
        <dbReference type="EMBL" id="KAK4097987.1"/>
    </source>
</evidence>
<sequence>ANAFPTVSICLCFATLLFTAVHVAFWDHLFPTTTEKVLWQVSSLILFGVTVAFWILETAASWIRLGRWKWIYLWLTDRSGLPEFERRDEKLKDQVAREPTTLPLACEFWTIGSVAFLYSVARMYKVVESFLELRDLDPTAYMNVNWAMYIPHV</sequence>
<dbReference type="Proteomes" id="UP001305647">
    <property type="component" value="Unassembled WGS sequence"/>
</dbReference>
<evidence type="ECO:0000313" key="3">
    <source>
        <dbReference type="Proteomes" id="UP001305647"/>
    </source>
</evidence>
<accession>A0AAN6PYV8</accession>
<keyword evidence="1" id="KW-1133">Transmembrane helix</keyword>